<accession>A0ABW3ZII9</accession>
<keyword evidence="3" id="KW-1185">Reference proteome</keyword>
<name>A0ABW3ZII9_9RHOB</name>
<evidence type="ECO:0000256" key="1">
    <source>
        <dbReference type="SAM" id="MobiDB-lite"/>
    </source>
</evidence>
<gene>
    <name evidence="2" type="ORF">ACFQ4E_10605</name>
</gene>
<dbReference type="Proteomes" id="UP001597135">
    <property type="component" value="Unassembled WGS sequence"/>
</dbReference>
<comment type="caution">
    <text evidence="2">The sequence shown here is derived from an EMBL/GenBank/DDBJ whole genome shotgun (WGS) entry which is preliminary data.</text>
</comment>
<protein>
    <submittedName>
        <fullName evidence="2">Uncharacterized protein</fullName>
    </submittedName>
</protein>
<evidence type="ECO:0000313" key="3">
    <source>
        <dbReference type="Proteomes" id="UP001597135"/>
    </source>
</evidence>
<organism evidence="2 3">
    <name type="scientific">Litorisediminicola beolgyonensis</name>
    <dbReference type="NCBI Taxonomy" id="1173614"/>
    <lineage>
        <taxon>Bacteria</taxon>
        <taxon>Pseudomonadati</taxon>
        <taxon>Pseudomonadota</taxon>
        <taxon>Alphaproteobacteria</taxon>
        <taxon>Rhodobacterales</taxon>
        <taxon>Paracoccaceae</taxon>
        <taxon>Litorisediminicola</taxon>
    </lineage>
</organism>
<feature type="region of interest" description="Disordered" evidence="1">
    <location>
        <begin position="85"/>
        <end position="105"/>
    </location>
</feature>
<reference evidence="3" key="1">
    <citation type="journal article" date="2019" name="Int. J. Syst. Evol. Microbiol.">
        <title>The Global Catalogue of Microorganisms (GCM) 10K type strain sequencing project: providing services to taxonomists for standard genome sequencing and annotation.</title>
        <authorList>
            <consortium name="The Broad Institute Genomics Platform"/>
            <consortium name="The Broad Institute Genome Sequencing Center for Infectious Disease"/>
            <person name="Wu L."/>
            <person name="Ma J."/>
        </authorList>
    </citation>
    <scope>NUCLEOTIDE SEQUENCE [LARGE SCALE GENOMIC DNA]</scope>
    <source>
        <strain evidence="3">CCUG 62953</strain>
    </source>
</reference>
<proteinExistence type="predicted"/>
<dbReference type="RefSeq" id="WP_386803323.1">
    <property type="nucleotide sequence ID" value="NZ_JBHTMU010000016.1"/>
</dbReference>
<sequence length="105" mass="11546">MPFNLTIETEAELAARDAVGFSIAVKAEAGRRILALCPEWKQRNLTAQASILAEKGRATWSPEEQAAWDDGEALWTQIAAIRTRSNEIEAMDPPPADPTDDALWP</sequence>
<evidence type="ECO:0000313" key="2">
    <source>
        <dbReference type="EMBL" id="MFD1342871.1"/>
    </source>
</evidence>
<dbReference type="EMBL" id="JBHTMU010000016">
    <property type="protein sequence ID" value="MFD1342871.1"/>
    <property type="molecule type" value="Genomic_DNA"/>
</dbReference>